<organism evidence="2 3">
    <name type="scientific">miniopterid betaherpesvirus 1</name>
    <dbReference type="NCBI Taxonomy" id="3070189"/>
    <lineage>
        <taxon>Viruses</taxon>
        <taxon>Duplodnaviria</taxon>
        <taxon>Heunggongvirae</taxon>
        <taxon>Peploviricota</taxon>
        <taxon>Herviviricetes</taxon>
        <taxon>Herpesvirales</taxon>
        <taxon>Orthoherpesviridae</taxon>
        <taxon>Betaherpesvirinae</taxon>
        <taxon>Quwivirus</taxon>
        <taxon>Quwivirus miniopteridbeta1</taxon>
    </lineage>
</organism>
<accession>I3VQD2</accession>
<dbReference type="KEGG" id="vg:80534867"/>
<name>I3VQD2_9BETA</name>
<keyword evidence="1" id="KW-0812">Transmembrane</keyword>
<keyword evidence="3" id="KW-1185">Reference proteome</keyword>
<reference evidence="2 3" key="1">
    <citation type="journal article" date="2012" name="J. Virol.">
        <title>A Novel Bat Herpesvirus Encodes Homologues of Major Histocompatibility Complex Classes I and II, C-Type Lectin, and a Unique Family of Immune-Related Genes.</title>
        <authorList>
            <person name="Zhang H."/>
            <person name="Todd S."/>
            <person name="Tachedjian M."/>
            <person name="Barr J.A."/>
            <person name="Luo M."/>
            <person name="Yu M."/>
            <person name="Marsh G.A."/>
            <person name="Crameri G."/>
            <person name="Wang L.F."/>
        </authorList>
    </citation>
    <scope>NUCLEOTIDE SEQUENCE [LARGE SCALE GENOMIC DNA]</scope>
    <source>
        <strain evidence="2">B7D8</strain>
    </source>
</reference>
<keyword evidence="1" id="KW-1133">Transmembrane helix</keyword>
<evidence type="ECO:0000313" key="3">
    <source>
        <dbReference type="Proteomes" id="UP000103899"/>
    </source>
</evidence>
<feature type="transmembrane region" description="Helical" evidence="1">
    <location>
        <begin position="35"/>
        <end position="55"/>
    </location>
</feature>
<proteinExistence type="predicted"/>
<dbReference type="GeneID" id="80534867"/>
<evidence type="ECO:0000256" key="1">
    <source>
        <dbReference type="SAM" id="Phobius"/>
    </source>
</evidence>
<dbReference type="EMBL" id="JQ805139">
    <property type="protein sequence ID" value="AFK83976.1"/>
    <property type="molecule type" value="Genomic_DNA"/>
</dbReference>
<keyword evidence="1" id="KW-0472">Membrane</keyword>
<protein>
    <submittedName>
        <fullName evidence="2">B148.1</fullName>
    </submittedName>
</protein>
<sequence>MASTAIATTSPITTSNSTLNGTRVAVDVYDSNPWLWLWLCALLILPIAVAVCYIYRERCRAILERLRPRCRSVADRLSTCCHRPSEERRYGDVRYSGPCNGM</sequence>
<evidence type="ECO:0000313" key="2">
    <source>
        <dbReference type="EMBL" id="AFK83976.1"/>
    </source>
</evidence>
<dbReference type="RefSeq" id="YP_010797164.1">
    <property type="nucleotide sequence ID" value="NC_076129.1"/>
</dbReference>
<dbReference type="Proteomes" id="UP000103899">
    <property type="component" value="Segment"/>
</dbReference>